<protein>
    <submittedName>
        <fullName evidence="4">Phage tail tape measure protein</fullName>
    </submittedName>
</protein>
<dbReference type="NCBIfam" id="TIGR01760">
    <property type="entry name" value="tape_meas_TP901"/>
    <property type="match status" value="1"/>
</dbReference>
<dbReference type="Pfam" id="PF10145">
    <property type="entry name" value="PhageMin_Tail"/>
    <property type="match status" value="1"/>
</dbReference>
<dbReference type="AlphaFoldDB" id="A0A927BF28"/>
<evidence type="ECO:0000256" key="1">
    <source>
        <dbReference type="ARBA" id="ARBA00022612"/>
    </source>
</evidence>
<sequence length="720" mass="75616">MKNYQWVLNLVDKVSGPMQQILQRGEKVSGVLDKAKASAKSMFLNMAVAGQVAQGFTTINNAITSAVEPGVKFEQTLAELSALTGTTGAALDAMGQSARNTASIFGGPVSGYVTSATNILGELGPQLAKNQAAMDSMTTSVAILSKSMGGDAVGATAALTASMQQFGVDTNNPVLTAKAMTTAMNVMASAANAGAAQVPQITQSLASAGVAASNARVSFYETNAAIQVLAAGQKKGAEAGVGLRNVLGKLSEGRFLPKETRMELKAAGVDINVLANKSLTLGQRLTELKKIQKDGALVTKFFGVENDAVGNILLRGVDKMAQFESQIRGTNGAVDAAKIVMNSYAARMDRMKAMWENLGIEVFNATKPYLPYIQTAGQAAAVMSQSLPILEIMKNGLVHAASAVWDFGLGLAKGALAVLQFGARMLLVAAQGIGSFILSMGRGIISIFTFGTSIRLQAALALGIFQNRLKAFSMQGFLTSMWQGSVAALRAGASWLWAAVTGLPALIAGFVTTTAAQWALNVAMNANPIGAIILGIMALAGAVYLIIRNWDVVKGWLLALGNFFIKYNPFTMMVQGIFKLFPGIEAWFRSLWDKITGFVHQLVGKIKFLWDKIAPYLGFGEMKMGGDIESKLIIAGKNEDPFAAGQTAIGAAGNGKLKASVDKVASGGSKPTTINIHIGKFQDSVNFYTTNIKEGVNDAMTMLEEGLTRVVNGVSQGTGA</sequence>
<dbReference type="Proteomes" id="UP000612233">
    <property type="component" value="Unassembled WGS sequence"/>
</dbReference>
<feature type="domain" description="Phage tail tape measure protein" evidence="3">
    <location>
        <begin position="114"/>
        <end position="293"/>
    </location>
</feature>
<keyword evidence="2" id="KW-0812">Transmembrane</keyword>
<dbReference type="InterPro" id="IPR010090">
    <property type="entry name" value="Phage_tape_meas"/>
</dbReference>
<evidence type="ECO:0000256" key="2">
    <source>
        <dbReference type="SAM" id="Phobius"/>
    </source>
</evidence>
<comment type="caution">
    <text evidence="4">The sequence shown here is derived from an EMBL/GenBank/DDBJ whole genome shotgun (WGS) entry which is preliminary data.</text>
</comment>
<reference evidence="4" key="1">
    <citation type="submission" date="2020-09" db="EMBL/GenBank/DDBJ databases">
        <authorList>
            <person name="Kim M.K."/>
        </authorList>
    </citation>
    <scope>NUCLEOTIDE SEQUENCE</scope>
    <source>
        <strain evidence="4">BT664</strain>
    </source>
</reference>
<proteinExistence type="predicted"/>
<accession>A0A927BF28</accession>
<feature type="transmembrane region" description="Helical" evidence="2">
    <location>
        <begin position="495"/>
        <end position="520"/>
    </location>
</feature>
<evidence type="ECO:0000259" key="3">
    <source>
        <dbReference type="Pfam" id="PF10145"/>
    </source>
</evidence>
<keyword evidence="2" id="KW-1133">Transmembrane helix</keyword>
<dbReference type="RefSeq" id="WP_191006509.1">
    <property type="nucleotide sequence ID" value="NZ_JACXAD010000022.1"/>
</dbReference>
<keyword evidence="5" id="KW-1185">Reference proteome</keyword>
<feature type="transmembrane region" description="Helical" evidence="2">
    <location>
        <begin position="526"/>
        <end position="547"/>
    </location>
</feature>
<evidence type="ECO:0000313" key="5">
    <source>
        <dbReference type="Proteomes" id="UP000612233"/>
    </source>
</evidence>
<feature type="transmembrane region" description="Helical" evidence="2">
    <location>
        <begin position="444"/>
        <end position="465"/>
    </location>
</feature>
<name>A0A927BF28_9BACT</name>
<gene>
    <name evidence="4" type="ORF">IC235_17565</name>
</gene>
<keyword evidence="2" id="KW-0472">Membrane</keyword>
<dbReference type="EMBL" id="JACXAD010000022">
    <property type="protein sequence ID" value="MBD2769701.1"/>
    <property type="molecule type" value="Genomic_DNA"/>
</dbReference>
<keyword evidence="1" id="KW-1188">Viral release from host cell</keyword>
<dbReference type="PANTHER" id="PTHR37813:SF1">
    <property type="entry name" value="FELS-2 PROPHAGE PROTEIN"/>
    <property type="match status" value="1"/>
</dbReference>
<organism evidence="4 5">
    <name type="scientific">Hymenobacter montanus</name>
    <dbReference type="NCBI Taxonomy" id="2771359"/>
    <lineage>
        <taxon>Bacteria</taxon>
        <taxon>Pseudomonadati</taxon>
        <taxon>Bacteroidota</taxon>
        <taxon>Cytophagia</taxon>
        <taxon>Cytophagales</taxon>
        <taxon>Hymenobacteraceae</taxon>
        <taxon>Hymenobacter</taxon>
    </lineage>
</organism>
<evidence type="ECO:0000313" key="4">
    <source>
        <dbReference type="EMBL" id="MBD2769701.1"/>
    </source>
</evidence>
<dbReference type="PANTHER" id="PTHR37813">
    <property type="entry name" value="FELS-2 PROPHAGE PROTEIN"/>
    <property type="match status" value="1"/>
</dbReference>